<accession>A0A4S4N635</accession>
<dbReference type="GO" id="GO:0034194">
    <property type="term" value="P:D-galactonate catabolic process"/>
    <property type="evidence" value="ECO:0007669"/>
    <property type="project" value="InterPro"/>
</dbReference>
<dbReference type="Gene3D" id="3.30.420.300">
    <property type="entry name" value="2-keto-3-deoxy-galactonokinase, substrate binding domain"/>
    <property type="match status" value="1"/>
</dbReference>
<comment type="caution">
    <text evidence="2">The sequence shown here is derived from an EMBL/GenBank/DDBJ whole genome shotgun (WGS) entry which is preliminary data.</text>
</comment>
<name>A0A4S4N635_9BACT</name>
<feature type="region of interest" description="Disordered" evidence="1">
    <location>
        <begin position="1"/>
        <end position="29"/>
    </location>
</feature>
<keyword evidence="3" id="KW-1185">Reference proteome</keyword>
<sequence>MRSPDRERKMRSQTAPPKPRKFPPKPHPMPTAPQYFISCDWGTTNFRLRTVETTTGRVTHQQATTEGIRRTNQRFLAAGVGDRFAFFAQYLTEQLDHLPADYQDALVVASGMSSSNIGMYELPYAELPLDADGTRLIHQRLKLQGDRSLLLISGLRSTDSIMRGEEVQALGLMDRLQPFGDGTLILPGTHSKHLRYENGLFTSFSTYMTGELFELLASTSILAGSVAVAPFNPSVEAAFHAGVDRAQSGSLGRHLFTVRVRQVLEDRDPADNYFYLSGLLIGEELREAAAGHGMVYLAAPDPVYSLYRTALMRLLSPDRVRCFDGAALESALLSGQTKLLLQHVG</sequence>
<dbReference type="InterPro" id="IPR042258">
    <property type="entry name" value="DGOK_N"/>
</dbReference>
<gene>
    <name evidence="2" type="ORF">E4021_17410</name>
</gene>
<feature type="compositionally biased region" description="Basic and acidic residues" evidence="1">
    <location>
        <begin position="1"/>
        <end position="10"/>
    </location>
</feature>
<protein>
    <submittedName>
        <fullName evidence="2">2-keto-3-deoxy-galactonokinase</fullName>
    </submittedName>
</protein>
<evidence type="ECO:0000313" key="2">
    <source>
        <dbReference type="EMBL" id="THH34572.1"/>
    </source>
</evidence>
<dbReference type="EMBL" id="SRSF01000016">
    <property type="protein sequence ID" value="THH34572.1"/>
    <property type="molecule type" value="Genomic_DNA"/>
</dbReference>
<evidence type="ECO:0000256" key="1">
    <source>
        <dbReference type="SAM" id="MobiDB-lite"/>
    </source>
</evidence>
<organism evidence="2 3">
    <name type="scientific">Neolewinella litorea</name>
    <dbReference type="NCBI Taxonomy" id="2562452"/>
    <lineage>
        <taxon>Bacteria</taxon>
        <taxon>Pseudomonadati</taxon>
        <taxon>Bacteroidota</taxon>
        <taxon>Saprospiria</taxon>
        <taxon>Saprospirales</taxon>
        <taxon>Lewinellaceae</taxon>
        <taxon>Neolewinella</taxon>
    </lineage>
</organism>
<dbReference type="InterPro" id="IPR007729">
    <property type="entry name" value="DGOK"/>
</dbReference>
<proteinExistence type="predicted"/>
<keyword evidence="2" id="KW-0418">Kinase</keyword>
<dbReference type="Gene3D" id="3.30.420.310">
    <property type="entry name" value="2-keto-3-deoxy-galactonokinase, C-terminal domain"/>
    <property type="match status" value="1"/>
</dbReference>
<dbReference type="Pfam" id="PF05035">
    <property type="entry name" value="DGOK"/>
    <property type="match status" value="1"/>
</dbReference>
<dbReference type="Proteomes" id="UP000308528">
    <property type="component" value="Unassembled WGS sequence"/>
</dbReference>
<dbReference type="AlphaFoldDB" id="A0A4S4N635"/>
<reference evidence="2 3" key="1">
    <citation type="submission" date="2019-04" db="EMBL/GenBank/DDBJ databases">
        <title>Lewinella litorea sp. nov., isolated from a marine sand.</title>
        <authorList>
            <person name="Yoon J.-H."/>
        </authorList>
    </citation>
    <scope>NUCLEOTIDE SEQUENCE [LARGE SCALE GENOMIC DNA]</scope>
    <source>
        <strain evidence="2 3">HSMS-39</strain>
    </source>
</reference>
<dbReference type="OrthoDB" id="256574at2"/>
<dbReference type="GO" id="GO:0008671">
    <property type="term" value="F:2-dehydro-3-deoxygalactonokinase activity"/>
    <property type="evidence" value="ECO:0007669"/>
    <property type="project" value="InterPro"/>
</dbReference>
<keyword evidence="2" id="KW-0808">Transferase</keyword>
<dbReference type="InterPro" id="IPR042257">
    <property type="entry name" value="DGOK_C"/>
</dbReference>
<evidence type="ECO:0000313" key="3">
    <source>
        <dbReference type="Proteomes" id="UP000308528"/>
    </source>
</evidence>